<name>A0ABU9DQU4_9BACL</name>
<reference evidence="1 2" key="1">
    <citation type="submission" date="2024-04" db="EMBL/GenBank/DDBJ databases">
        <title>draft genome sequnece of Paenibacillus filicis.</title>
        <authorList>
            <person name="Kim D.-U."/>
        </authorList>
    </citation>
    <scope>NUCLEOTIDE SEQUENCE [LARGE SCALE GENOMIC DNA]</scope>
    <source>
        <strain evidence="1 2">KACC14197</strain>
    </source>
</reference>
<organism evidence="1 2">
    <name type="scientific">Paenibacillus filicis</name>
    <dbReference type="NCBI Taxonomy" id="669464"/>
    <lineage>
        <taxon>Bacteria</taxon>
        <taxon>Bacillati</taxon>
        <taxon>Bacillota</taxon>
        <taxon>Bacilli</taxon>
        <taxon>Bacillales</taxon>
        <taxon>Paenibacillaceae</taxon>
        <taxon>Paenibacillus</taxon>
    </lineage>
</organism>
<keyword evidence="2" id="KW-1185">Reference proteome</keyword>
<gene>
    <name evidence="1" type="ORF">WMW72_21940</name>
</gene>
<sequence length="52" mass="6084">MSIGHYDSYLAADRRSALFAASIHQTFSRWYCSGLISSAARSQYFREWLEIY</sequence>
<proteinExistence type="predicted"/>
<evidence type="ECO:0000313" key="1">
    <source>
        <dbReference type="EMBL" id="MEK8130572.1"/>
    </source>
</evidence>
<accession>A0ABU9DQU4</accession>
<protein>
    <submittedName>
        <fullName evidence="1">Uncharacterized protein</fullName>
    </submittedName>
</protein>
<evidence type="ECO:0000313" key="2">
    <source>
        <dbReference type="Proteomes" id="UP001469365"/>
    </source>
</evidence>
<dbReference type="EMBL" id="JBBPCC010000015">
    <property type="protein sequence ID" value="MEK8130572.1"/>
    <property type="molecule type" value="Genomic_DNA"/>
</dbReference>
<comment type="caution">
    <text evidence="1">The sequence shown here is derived from an EMBL/GenBank/DDBJ whole genome shotgun (WGS) entry which is preliminary data.</text>
</comment>
<dbReference type="Proteomes" id="UP001469365">
    <property type="component" value="Unassembled WGS sequence"/>
</dbReference>